<organism evidence="3 4">
    <name type="scientific">Actinomadura physcomitrii</name>
    <dbReference type="NCBI Taxonomy" id="2650748"/>
    <lineage>
        <taxon>Bacteria</taxon>
        <taxon>Bacillati</taxon>
        <taxon>Actinomycetota</taxon>
        <taxon>Actinomycetes</taxon>
        <taxon>Streptosporangiales</taxon>
        <taxon>Thermomonosporaceae</taxon>
        <taxon>Actinomadura</taxon>
    </lineage>
</organism>
<evidence type="ECO:0000256" key="1">
    <source>
        <dbReference type="ARBA" id="ARBA00008383"/>
    </source>
</evidence>
<evidence type="ECO:0000313" key="4">
    <source>
        <dbReference type="Proteomes" id="UP000462055"/>
    </source>
</evidence>
<accession>A0A6I4MAK7</accession>
<evidence type="ECO:0000313" key="3">
    <source>
        <dbReference type="EMBL" id="MWA03278.1"/>
    </source>
</evidence>
<keyword evidence="4" id="KW-1185">Reference proteome</keyword>
<name>A0A6I4MAK7_9ACTN</name>
<comment type="caution">
    <text evidence="3">The sequence shown here is derived from an EMBL/GenBank/DDBJ whole genome shotgun (WGS) entry which is preliminary data.</text>
</comment>
<dbReference type="Gene3D" id="3.40.50.10540">
    <property type="entry name" value="Crotonobetainyl-coa:carnitine coa-transferase, domain 1"/>
    <property type="match status" value="2"/>
</dbReference>
<reference evidence="3" key="1">
    <citation type="submission" date="2019-12" db="EMBL/GenBank/DDBJ databases">
        <title>Actinomadura physcomitrii sp. nov., a novel actinomycete isolated from moss [Physcomitrium sphaericum (Ludw) Fuernr].</title>
        <authorList>
            <person name="Zhuang X."/>
        </authorList>
    </citation>
    <scope>NUCLEOTIDE SEQUENCE [LARGE SCALE GENOMIC DNA]</scope>
    <source>
        <strain evidence="3">LD22</strain>
    </source>
</reference>
<dbReference type="SUPFAM" id="SSF89796">
    <property type="entry name" value="CoA-transferase family III (CaiB/BaiF)"/>
    <property type="match status" value="1"/>
</dbReference>
<dbReference type="Pfam" id="PF02515">
    <property type="entry name" value="CoA_transf_3"/>
    <property type="match status" value="1"/>
</dbReference>
<dbReference type="Gene3D" id="3.30.1540.10">
    <property type="entry name" value="formyl-coa transferase, domain 3"/>
    <property type="match status" value="1"/>
</dbReference>
<dbReference type="Proteomes" id="UP000462055">
    <property type="component" value="Unassembled WGS sequence"/>
</dbReference>
<protein>
    <submittedName>
        <fullName evidence="3">CoA transferase</fullName>
    </submittedName>
</protein>
<dbReference type="GO" id="GO:0016740">
    <property type="term" value="F:transferase activity"/>
    <property type="evidence" value="ECO:0007669"/>
    <property type="project" value="UniProtKB-KW"/>
</dbReference>
<dbReference type="InterPro" id="IPR050509">
    <property type="entry name" value="CoA-transferase_III"/>
</dbReference>
<sequence>MDQPLQGVRVIELGHAVAGPMAAGLLADFGADVVKIEQPGVGDSLRRMGPQADGVGVWWSVSARNKRSVAVDFKKPEGLEIVRSLIATADAVVENFRPGVLARAGLGYEDLLKVKPDLVMLSVSGYGQQGPYSRRGGFGKIAEAFSGATHLTGHRNEPPLHPGYSLADMTTGLMGAYGVMLALFERDRSGSGQVIDLALYEPLLRMIEWQLPLADASGTDPLRNGTMFPFDEAFLTDICTTSDGGSVVVSAATTPSIAALRTLLIDSGHLAEDETGSQAIITALRAWCAERGQEAATKALQESNVVAGNVNTASQIIDDPHVERRGSVVRVPMGASERPMPAALPFLSRTPGSVRWSGPALGQHTDEVLTTVLDLTEADIARLRAGEIIQ</sequence>
<dbReference type="EMBL" id="WBMS02000018">
    <property type="protein sequence ID" value="MWA03278.1"/>
    <property type="molecule type" value="Genomic_DNA"/>
</dbReference>
<dbReference type="PANTHER" id="PTHR48228">
    <property type="entry name" value="SUCCINYL-COA--D-CITRAMALATE COA-TRANSFERASE"/>
    <property type="match status" value="1"/>
</dbReference>
<evidence type="ECO:0000256" key="2">
    <source>
        <dbReference type="ARBA" id="ARBA00022679"/>
    </source>
</evidence>
<dbReference type="PANTHER" id="PTHR48228:SF6">
    <property type="entry name" value="L-CARNITINE COA-TRANSFERASE"/>
    <property type="match status" value="1"/>
</dbReference>
<proteinExistence type="inferred from homology"/>
<comment type="similarity">
    <text evidence="1">Belongs to the CoA-transferase III family.</text>
</comment>
<dbReference type="AlphaFoldDB" id="A0A6I4MAK7"/>
<dbReference type="InterPro" id="IPR023606">
    <property type="entry name" value="CoA-Trfase_III_dom_1_sf"/>
</dbReference>
<dbReference type="InterPro" id="IPR003673">
    <property type="entry name" value="CoA-Trfase_fam_III"/>
</dbReference>
<gene>
    <name evidence="3" type="ORF">F8568_023440</name>
</gene>
<dbReference type="InterPro" id="IPR044855">
    <property type="entry name" value="CoA-Trfase_III_dom3_sf"/>
</dbReference>
<keyword evidence="2 3" id="KW-0808">Transferase</keyword>
<dbReference type="RefSeq" id="WP_151595816.1">
    <property type="nucleotide sequence ID" value="NZ_WBMS02000018.1"/>
</dbReference>